<accession>A0A395IGD8</accession>
<dbReference type="PROSITE" id="PS50089">
    <property type="entry name" value="ZF_RING_2"/>
    <property type="match status" value="1"/>
</dbReference>
<sequence>MSSDYPHSHSHSYLPPHNNRNSNTASTVNNNIRSPWNNASFSGRGRGENEFLTLPPISQATNSRNTLELPGLSSSPLFIPETHTRQIQPELSSYGSPSTAISISTSTSTSTSNTNTNLNSASTNTTTNTTTSTFTPNSNPQSNHIKRPQGASPRDLLSFDPYDQSSHYRSPPPLQPPPLQPPPLQPPPNQSAQQISQPTRGSSFYRGIADIIAEFDFDCFTQDIEPSEDSFASPPQIASRTTDNHSVVDLTDNSSAMVPPPERRRALSGTSLRPASLTRPKSPKRKRSFARSSSKSSKRRKISPPKIDPDEDVEVVDLAENSNLQEYEAAKAKEQEDLMRQQNQDEATKPVKLVEFQCIICMDNPTDLTVTHCGHLFCAECLHSALHAGNTGRKTCPVCRTAVASVPGRRFPKNGTFPISIKLMTANKMGKKPTKS</sequence>
<dbReference type="SUPFAM" id="SSF57850">
    <property type="entry name" value="RING/U-box"/>
    <property type="match status" value="1"/>
</dbReference>
<feature type="compositionally biased region" description="Polar residues" evidence="5">
    <location>
        <begin position="58"/>
        <end position="76"/>
    </location>
</feature>
<evidence type="ECO:0000256" key="1">
    <source>
        <dbReference type="ARBA" id="ARBA00022723"/>
    </source>
</evidence>
<dbReference type="PANTHER" id="PTHR47094:SF1">
    <property type="entry name" value="RING-TYPE E3 UBIQUITIN TRANSFERASE"/>
    <property type="match status" value="1"/>
</dbReference>
<dbReference type="OrthoDB" id="6270329at2759"/>
<dbReference type="AlphaFoldDB" id="A0A395IGD8"/>
<keyword evidence="2 4" id="KW-0863">Zinc-finger</keyword>
<dbReference type="Gene3D" id="3.30.40.10">
    <property type="entry name" value="Zinc/RING finger domain, C3HC4 (zinc finger)"/>
    <property type="match status" value="1"/>
</dbReference>
<feature type="region of interest" description="Disordered" evidence="5">
    <location>
        <begin position="58"/>
        <end position="200"/>
    </location>
</feature>
<comment type="caution">
    <text evidence="7">The sequence shown here is derived from an EMBL/GenBank/DDBJ whole genome shotgun (WGS) entry which is preliminary data.</text>
</comment>
<dbReference type="InterPro" id="IPR013083">
    <property type="entry name" value="Znf_RING/FYVE/PHD"/>
</dbReference>
<reference evidence="7 8" key="1">
    <citation type="submission" date="2018-06" db="EMBL/GenBank/DDBJ databases">
        <title>Genome Sequence of the Brown Rot Fungal Pathogen Monilinia fructigena.</title>
        <authorList>
            <person name="Landi L."/>
            <person name="De Miccolis Angelini R.M."/>
            <person name="Pollastro S."/>
            <person name="Abate D."/>
            <person name="Faretra F."/>
            <person name="Romanazzi G."/>
        </authorList>
    </citation>
    <scope>NUCLEOTIDE SEQUENCE [LARGE SCALE GENOMIC DNA]</scope>
    <source>
        <strain evidence="7 8">Mfrg269</strain>
    </source>
</reference>
<dbReference type="Pfam" id="PF13920">
    <property type="entry name" value="zf-C3HC4_3"/>
    <property type="match status" value="1"/>
</dbReference>
<feature type="domain" description="RING-type" evidence="6">
    <location>
        <begin position="358"/>
        <end position="400"/>
    </location>
</feature>
<evidence type="ECO:0000259" key="6">
    <source>
        <dbReference type="PROSITE" id="PS50089"/>
    </source>
</evidence>
<protein>
    <recommendedName>
        <fullName evidence="6">RING-type domain-containing protein</fullName>
    </recommendedName>
</protein>
<feature type="compositionally biased region" description="Pro residues" evidence="5">
    <location>
        <begin position="170"/>
        <end position="189"/>
    </location>
</feature>
<dbReference type="GO" id="GO:0032183">
    <property type="term" value="F:SUMO binding"/>
    <property type="evidence" value="ECO:0007669"/>
    <property type="project" value="TreeGrafter"/>
</dbReference>
<keyword evidence="3" id="KW-0862">Zinc</keyword>
<dbReference type="InterPro" id="IPR001841">
    <property type="entry name" value="Znf_RING"/>
</dbReference>
<dbReference type="GO" id="GO:0061630">
    <property type="term" value="F:ubiquitin protein ligase activity"/>
    <property type="evidence" value="ECO:0007669"/>
    <property type="project" value="InterPro"/>
</dbReference>
<keyword evidence="1" id="KW-0479">Metal-binding</keyword>
<evidence type="ECO:0000256" key="5">
    <source>
        <dbReference type="SAM" id="MobiDB-lite"/>
    </source>
</evidence>
<dbReference type="EMBL" id="QKRW01000056">
    <property type="protein sequence ID" value="RAL59231.1"/>
    <property type="molecule type" value="Genomic_DNA"/>
</dbReference>
<feature type="compositionally biased region" description="Polar residues" evidence="5">
    <location>
        <begin position="190"/>
        <end position="200"/>
    </location>
</feature>
<dbReference type="GO" id="GO:0033768">
    <property type="term" value="C:SUMO-targeted ubiquitin ligase complex"/>
    <property type="evidence" value="ECO:0007669"/>
    <property type="project" value="TreeGrafter"/>
</dbReference>
<name>A0A395IGD8_9HELO</name>
<evidence type="ECO:0000256" key="2">
    <source>
        <dbReference type="ARBA" id="ARBA00022771"/>
    </source>
</evidence>
<evidence type="ECO:0000313" key="7">
    <source>
        <dbReference type="EMBL" id="RAL59231.1"/>
    </source>
</evidence>
<dbReference type="InterPro" id="IPR017907">
    <property type="entry name" value="Znf_RING_CS"/>
</dbReference>
<dbReference type="InterPro" id="IPR049627">
    <property type="entry name" value="SLX8"/>
</dbReference>
<organism evidence="7 8">
    <name type="scientific">Monilinia fructigena</name>
    <dbReference type="NCBI Taxonomy" id="38457"/>
    <lineage>
        <taxon>Eukaryota</taxon>
        <taxon>Fungi</taxon>
        <taxon>Dikarya</taxon>
        <taxon>Ascomycota</taxon>
        <taxon>Pezizomycotina</taxon>
        <taxon>Leotiomycetes</taxon>
        <taxon>Helotiales</taxon>
        <taxon>Sclerotiniaceae</taxon>
        <taxon>Monilinia</taxon>
    </lineage>
</organism>
<dbReference type="SMART" id="SM00184">
    <property type="entry name" value="RING"/>
    <property type="match status" value="1"/>
</dbReference>
<feature type="compositionally biased region" description="Polar residues" evidence="5">
    <location>
        <begin position="236"/>
        <end position="256"/>
    </location>
</feature>
<feature type="compositionally biased region" description="Low complexity" evidence="5">
    <location>
        <begin position="96"/>
        <end position="143"/>
    </location>
</feature>
<feature type="compositionally biased region" description="Low complexity" evidence="5">
    <location>
        <begin position="1"/>
        <end position="17"/>
    </location>
</feature>
<dbReference type="Proteomes" id="UP000249056">
    <property type="component" value="Unassembled WGS sequence"/>
</dbReference>
<dbReference type="PANTHER" id="PTHR47094">
    <property type="entry name" value="ELFLESS, ISOFORM B"/>
    <property type="match status" value="1"/>
</dbReference>
<evidence type="ECO:0000256" key="4">
    <source>
        <dbReference type="PROSITE-ProRule" id="PRU00175"/>
    </source>
</evidence>
<feature type="compositionally biased region" description="Polar residues" evidence="5">
    <location>
        <begin position="18"/>
        <end position="41"/>
    </location>
</feature>
<dbReference type="GO" id="GO:0006511">
    <property type="term" value="P:ubiquitin-dependent protein catabolic process"/>
    <property type="evidence" value="ECO:0007669"/>
    <property type="project" value="TreeGrafter"/>
</dbReference>
<dbReference type="GO" id="GO:0140082">
    <property type="term" value="F:SUMO-ubiquitin ligase activity"/>
    <property type="evidence" value="ECO:0007669"/>
    <property type="project" value="TreeGrafter"/>
</dbReference>
<feature type="region of interest" description="Disordered" evidence="5">
    <location>
        <begin position="1"/>
        <end position="44"/>
    </location>
</feature>
<proteinExistence type="predicted"/>
<keyword evidence="8" id="KW-1185">Reference proteome</keyword>
<dbReference type="PROSITE" id="PS00518">
    <property type="entry name" value="ZF_RING_1"/>
    <property type="match status" value="1"/>
</dbReference>
<feature type="compositionally biased region" description="Polar residues" evidence="5">
    <location>
        <begin position="85"/>
        <end position="95"/>
    </location>
</feature>
<dbReference type="GO" id="GO:0008270">
    <property type="term" value="F:zinc ion binding"/>
    <property type="evidence" value="ECO:0007669"/>
    <property type="project" value="UniProtKB-KW"/>
</dbReference>
<gene>
    <name evidence="7" type="ORF">DID88_006946</name>
</gene>
<evidence type="ECO:0000256" key="3">
    <source>
        <dbReference type="ARBA" id="ARBA00022833"/>
    </source>
</evidence>
<evidence type="ECO:0000313" key="8">
    <source>
        <dbReference type="Proteomes" id="UP000249056"/>
    </source>
</evidence>
<feature type="region of interest" description="Disordered" evidence="5">
    <location>
        <begin position="225"/>
        <end position="313"/>
    </location>
</feature>